<reference evidence="7" key="1">
    <citation type="submission" date="2006-10" db="EMBL/GenBank/DDBJ databases">
        <authorList>
            <person name="Amadeo P."/>
            <person name="Zhao Q."/>
            <person name="Wortman J."/>
            <person name="Fraser-Liggett C."/>
            <person name="Carlton J."/>
        </authorList>
    </citation>
    <scope>NUCLEOTIDE SEQUENCE</scope>
    <source>
        <strain evidence="7">G3</strain>
    </source>
</reference>
<comment type="subcellular location">
    <subcellularLocation>
        <location evidence="1">Membrane</location>
        <topology evidence="1">Single-pass membrane protein</topology>
    </subcellularLocation>
</comment>
<dbReference type="PANTHER" id="PTHR46426">
    <property type="entry name" value="PROTEIN DISULFIDE-ISOMERASE TMX3"/>
    <property type="match status" value="1"/>
</dbReference>
<sequence>MICFFLLNSLSVNTITLKNYQKYFTEAEHKPILVTLISQWCQHCYQYKPIKEKIESHFSNNKNLTIATINCDSDTKLCDKFPGTGTPRIYFTTSSIEKAEKFEESRTYEEVKAFIERHIEPTVIQIKSKEQLANKLKENINTSIFICQDLSGSHMSDFYLKLANKYNSYPVKFLNLTYQKYKSADPIIAYYYSPAKIEYTINSSNSFNKIERFILEHIYPPFGIASKSFFDIQVQLKEPFLVIEDTKHKYTNRLISYSKDFPEGFKSVEIDCTEYTKFCKEIEYDPEQKPWISIVNLNRKVYYHFKGDFSNKKEFVNWVSDSWNGITKEEGIGAGFQGKIRVYVMPVVLDYVFWIKFVGGISIIVLLYKLWIAVHQIRDLKRRCSYDQCGFK</sequence>
<proteinExistence type="predicted"/>
<dbReference type="InterPro" id="IPR052250">
    <property type="entry name" value="PDI_TMX3"/>
</dbReference>
<dbReference type="EMBL" id="DS113271">
    <property type="protein sequence ID" value="EAY14392.1"/>
    <property type="molecule type" value="Genomic_DNA"/>
</dbReference>
<name>A2DYY1_TRIV3</name>
<dbReference type="GO" id="GO:0005783">
    <property type="term" value="C:endoplasmic reticulum"/>
    <property type="evidence" value="ECO:0000318"/>
    <property type="project" value="GO_Central"/>
</dbReference>
<dbReference type="OrthoDB" id="71336at2759"/>
<dbReference type="Pfam" id="PF13848">
    <property type="entry name" value="Thioredoxin_6"/>
    <property type="match status" value="1"/>
</dbReference>
<feature type="domain" description="Thioredoxin" evidence="6">
    <location>
        <begin position="1"/>
        <end position="120"/>
    </location>
</feature>
<evidence type="ECO:0000256" key="5">
    <source>
        <dbReference type="SAM" id="Phobius"/>
    </source>
</evidence>
<feature type="transmembrane region" description="Helical" evidence="5">
    <location>
        <begin position="351"/>
        <end position="372"/>
    </location>
</feature>
<reference evidence="7" key="2">
    <citation type="journal article" date="2007" name="Science">
        <title>Draft genome sequence of the sexually transmitted pathogen Trichomonas vaginalis.</title>
        <authorList>
            <person name="Carlton J.M."/>
            <person name="Hirt R.P."/>
            <person name="Silva J.C."/>
            <person name="Delcher A.L."/>
            <person name="Schatz M."/>
            <person name="Zhao Q."/>
            <person name="Wortman J.R."/>
            <person name="Bidwell S.L."/>
            <person name="Alsmark U.C.M."/>
            <person name="Besteiro S."/>
            <person name="Sicheritz-Ponten T."/>
            <person name="Noel C.J."/>
            <person name="Dacks J.B."/>
            <person name="Foster P.G."/>
            <person name="Simillion C."/>
            <person name="Van de Peer Y."/>
            <person name="Miranda-Saavedra D."/>
            <person name="Barton G.J."/>
            <person name="Westrop G.D."/>
            <person name="Mueller S."/>
            <person name="Dessi D."/>
            <person name="Fiori P.L."/>
            <person name="Ren Q."/>
            <person name="Paulsen I."/>
            <person name="Zhang H."/>
            <person name="Bastida-Corcuera F.D."/>
            <person name="Simoes-Barbosa A."/>
            <person name="Brown M.T."/>
            <person name="Hayes R.D."/>
            <person name="Mukherjee M."/>
            <person name="Okumura C.Y."/>
            <person name="Schneider R."/>
            <person name="Smith A.J."/>
            <person name="Vanacova S."/>
            <person name="Villalvazo M."/>
            <person name="Haas B.J."/>
            <person name="Pertea M."/>
            <person name="Feldblyum T.V."/>
            <person name="Utterback T.R."/>
            <person name="Shu C.L."/>
            <person name="Osoegawa K."/>
            <person name="de Jong P.J."/>
            <person name="Hrdy I."/>
            <person name="Horvathova L."/>
            <person name="Zubacova Z."/>
            <person name="Dolezal P."/>
            <person name="Malik S.B."/>
            <person name="Logsdon J.M. Jr."/>
            <person name="Henze K."/>
            <person name="Gupta A."/>
            <person name="Wang C.C."/>
            <person name="Dunne R.L."/>
            <person name="Upcroft J.A."/>
            <person name="Upcroft P."/>
            <person name="White O."/>
            <person name="Salzberg S.L."/>
            <person name="Tang P."/>
            <person name="Chiu C.-H."/>
            <person name="Lee Y.-S."/>
            <person name="Embley T.M."/>
            <person name="Coombs G.H."/>
            <person name="Mottram J.C."/>
            <person name="Tachezy J."/>
            <person name="Fraser-Liggett C.M."/>
            <person name="Johnson P.J."/>
        </authorList>
    </citation>
    <scope>NUCLEOTIDE SEQUENCE [LARGE SCALE GENOMIC DNA]</scope>
    <source>
        <strain evidence="7">G3</strain>
    </source>
</reference>
<gene>
    <name evidence="7" type="ORF">TVAG_255840</name>
</gene>
<dbReference type="VEuPathDB" id="TrichDB:TVAG_255840"/>
<dbReference type="Proteomes" id="UP000001542">
    <property type="component" value="Unassembled WGS sequence"/>
</dbReference>
<evidence type="ECO:0000256" key="4">
    <source>
        <dbReference type="ARBA" id="ARBA00023136"/>
    </source>
</evidence>
<dbReference type="VEuPathDB" id="TrichDB:TVAGG3_0869250"/>
<keyword evidence="2 5" id="KW-0812">Transmembrane</keyword>
<evidence type="ECO:0000313" key="7">
    <source>
        <dbReference type="EMBL" id="EAY14392.1"/>
    </source>
</evidence>
<evidence type="ECO:0000256" key="2">
    <source>
        <dbReference type="ARBA" id="ARBA00022692"/>
    </source>
</evidence>
<dbReference type="AlphaFoldDB" id="A2DYY1"/>
<evidence type="ECO:0000256" key="1">
    <source>
        <dbReference type="ARBA" id="ARBA00004167"/>
    </source>
</evidence>
<dbReference type="SUPFAM" id="SSF52833">
    <property type="entry name" value="Thioredoxin-like"/>
    <property type="match status" value="2"/>
</dbReference>
<dbReference type="GO" id="GO:0006457">
    <property type="term" value="P:protein folding"/>
    <property type="evidence" value="ECO:0000318"/>
    <property type="project" value="GO_Central"/>
</dbReference>
<dbReference type="InterPro" id="IPR036249">
    <property type="entry name" value="Thioredoxin-like_sf"/>
</dbReference>
<dbReference type="PROSITE" id="PS51352">
    <property type="entry name" value="THIOREDOXIN_2"/>
    <property type="match status" value="1"/>
</dbReference>
<evidence type="ECO:0000313" key="8">
    <source>
        <dbReference type="Proteomes" id="UP000001542"/>
    </source>
</evidence>
<dbReference type="GO" id="GO:0034976">
    <property type="term" value="P:response to endoplasmic reticulum stress"/>
    <property type="evidence" value="ECO:0000318"/>
    <property type="project" value="GO_Central"/>
</dbReference>
<keyword evidence="4 5" id="KW-0472">Membrane</keyword>
<dbReference type="SMR" id="A2DYY1"/>
<dbReference type="KEGG" id="tva:4772380"/>
<accession>A2DYY1</accession>
<protein>
    <submittedName>
        <fullName evidence="7">Thioredoxin family protein</fullName>
    </submittedName>
</protein>
<dbReference type="Pfam" id="PF00085">
    <property type="entry name" value="Thioredoxin"/>
    <property type="match status" value="1"/>
</dbReference>
<evidence type="ECO:0000259" key="6">
    <source>
        <dbReference type="PROSITE" id="PS51352"/>
    </source>
</evidence>
<dbReference type="PANTHER" id="PTHR46426:SF1">
    <property type="entry name" value="PROTEIN DISULFIDE-ISOMERASE TMX3"/>
    <property type="match status" value="1"/>
</dbReference>
<dbReference type="STRING" id="5722.A2DYY1"/>
<dbReference type="RefSeq" id="XP_001326615.1">
    <property type="nucleotide sequence ID" value="XM_001326580.1"/>
</dbReference>
<dbReference type="GO" id="GO:0003756">
    <property type="term" value="F:protein disulfide isomerase activity"/>
    <property type="evidence" value="ECO:0000318"/>
    <property type="project" value="GO_Central"/>
</dbReference>
<dbReference type="InParanoid" id="A2DYY1"/>
<evidence type="ECO:0000256" key="3">
    <source>
        <dbReference type="ARBA" id="ARBA00022989"/>
    </source>
</evidence>
<dbReference type="GO" id="GO:0016020">
    <property type="term" value="C:membrane"/>
    <property type="evidence" value="ECO:0007669"/>
    <property type="project" value="UniProtKB-SubCell"/>
</dbReference>
<dbReference type="Gene3D" id="3.40.30.10">
    <property type="entry name" value="Glutaredoxin"/>
    <property type="match status" value="1"/>
</dbReference>
<keyword evidence="8" id="KW-1185">Reference proteome</keyword>
<dbReference type="InterPro" id="IPR013766">
    <property type="entry name" value="Thioredoxin_domain"/>
</dbReference>
<keyword evidence="3 5" id="KW-1133">Transmembrane helix</keyword>
<dbReference type="FunCoup" id="A2DYY1">
    <property type="interactions" value="112"/>
</dbReference>
<organism evidence="7 8">
    <name type="scientific">Trichomonas vaginalis (strain ATCC PRA-98 / G3)</name>
    <dbReference type="NCBI Taxonomy" id="412133"/>
    <lineage>
        <taxon>Eukaryota</taxon>
        <taxon>Metamonada</taxon>
        <taxon>Parabasalia</taxon>
        <taxon>Trichomonadida</taxon>
        <taxon>Trichomonadidae</taxon>
        <taxon>Trichomonas</taxon>
    </lineage>
</organism>